<reference evidence="2 3" key="1">
    <citation type="journal article" date="2022" name="Int. J. Syst. Evol. Microbiol.">
        <title>Apilactobacillus apisilvae sp. nov., Nicolia spurrieriana gen. nov. sp. nov., Bombilactobacillus folatiphilus sp. nov. and Bombilactobacillus thymidiniphilus sp. nov., four new lactic acid bacterial isolates from stingless bees Tetragonula carbonaria and Austroplebeia australis.</title>
        <authorList>
            <person name="Oliphant S.A."/>
            <person name="Watson-Haigh N.S."/>
            <person name="Sumby K.M."/>
            <person name="Gardner J."/>
            <person name="Groom S."/>
            <person name="Jiranek V."/>
        </authorList>
    </citation>
    <scope>NUCLEOTIDE SEQUENCE [LARGE SCALE GENOMIC DNA]</scope>
    <source>
        <strain evidence="2 3">SG4_A1</strain>
    </source>
</reference>
<proteinExistence type="predicted"/>
<keyword evidence="1" id="KW-0472">Membrane</keyword>
<feature type="transmembrane region" description="Helical" evidence="1">
    <location>
        <begin position="12"/>
        <end position="31"/>
    </location>
</feature>
<name>A0ABY4PFH6_9LACO</name>
<dbReference type="EMBL" id="CP093365">
    <property type="protein sequence ID" value="UQS84268.1"/>
    <property type="molecule type" value="Genomic_DNA"/>
</dbReference>
<dbReference type="RefSeq" id="WP_249513452.1">
    <property type="nucleotide sequence ID" value="NZ_CP093365.1"/>
</dbReference>
<protein>
    <submittedName>
        <fullName evidence="2">DUF1310 domain-containing protein</fullName>
    </submittedName>
</protein>
<keyword evidence="1" id="KW-1133">Transmembrane helix</keyword>
<gene>
    <name evidence="2" type="ORF">MOO47_03715</name>
</gene>
<keyword evidence="1" id="KW-0812">Transmembrane</keyword>
<evidence type="ECO:0000313" key="2">
    <source>
        <dbReference type="EMBL" id="UQS84268.1"/>
    </source>
</evidence>
<keyword evidence="3" id="KW-1185">Reference proteome</keyword>
<organism evidence="2 3">
    <name type="scientific">Bombilactobacillus thymidiniphilus</name>
    <dbReference type="NCBI Taxonomy" id="2923363"/>
    <lineage>
        <taxon>Bacteria</taxon>
        <taxon>Bacillati</taxon>
        <taxon>Bacillota</taxon>
        <taxon>Bacilli</taxon>
        <taxon>Lactobacillales</taxon>
        <taxon>Lactobacillaceae</taxon>
        <taxon>Bombilactobacillus</taxon>
    </lineage>
</organism>
<dbReference type="InterPro" id="IPR010738">
    <property type="entry name" value="DUF1310"/>
</dbReference>
<accession>A0ABY4PFH6</accession>
<dbReference type="Pfam" id="PF07006">
    <property type="entry name" value="DUF1310"/>
    <property type="match status" value="1"/>
</dbReference>
<evidence type="ECO:0000313" key="3">
    <source>
        <dbReference type="Proteomes" id="UP000831947"/>
    </source>
</evidence>
<sequence>MLRWVKRYKRWLIISGIVLVMIGLIIGGIHLEEQRQAEFKQEMNQELREHKQFIMDTFNSMGSNKNFIKSITIEYGQTEHNPMGGIDFYGYVDYDKRLTVYGNLDKNQNDKFDIGVSSFSDELNIKLDKGYD</sequence>
<dbReference type="Proteomes" id="UP000831947">
    <property type="component" value="Chromosome"/>
</dbReference>
<evidence type="ECO:0000256" key="1">
    <source>
        <dbReference type="SAM" id="Phobius"/>
    </source>
</evidence>